<dbReference type="Proteomes" id="UP001247754">
    <property type="component" value="Unassembled WGS sequence"/>
</dbReference>
<dbReference type="Pfam" id="PF09923">
    <property type="entry name" value="DUF2155"/>
    <property type="match status" value="1"/>
</dbReference>
<reference evidence="2 3" key="1">
    <citation type="submission" date="2023-09" db="EMBL/GenBank/DDBJ databases">
        <title>Xinfangfangia sedmenti sp. nov., isolated the sedment.</title>
        <authorList>
            <person name="Xu L."/>
        </authorList>
    </citation>
    <scope>NUCLEOTIDE SEQUENCE [LARGE SCALE GENOMIC DNA]</scope>
    <source>
        <strain evidence="2 3">LG-4</strain>
    </source>
</reference>
<organism evidence="2 3">
    <name type="scientific">Ruixingdingia sedimenti</name>
    <dbReference type="NCBI Taxonomy" id="3073604"/>
    <lineage>
        <taxon>Bacteria</taxon>
        <taxon>Pseudomonadati</taxon>
        <taxon>Pseudomonadota</taxon>
        <taxon>Alphaproteobacteria</taxon>
        <taxon>Rhodobacterales</taxon>
        <taxon>Paracoccaceae</taxon>
        <taxon>Ruixingdingia</taxon>
    </lineage>
</organism>
<feature type="chain" id="PRO_5047493715" evidence="1">
    <location>
        <begin position="19"/>
        <end position="123"/>
    </location>
</feature>
<accession>A0ABU1FA22</accession>
<keyword evidence="1" id="KW-0732">Signal</keyword>
<feature type="signal peptide" evidence="1">
    <location>
        <begin position="1"/>
        <end position="18"/>
    </location>
</feature>
<sequence length="123" mass="13109">MRAALALAALLAAGAASAQEIASAPGGVVRALDKVSGETVDIDIGRGQAMQIWRLTIQIDECRYRTADPSAEAWAHLTIRDSLLPNPVFFGWMIASSPGLSAMDHARYDVWVLHCSTDSASGR</sequence>
<evidence type="ECO:0000313" key="3">
    <source>
        <dbReference type="Proteomes" id="UP001247754"/>
    </source>
</evidence>
<comment type="caution">
    <text evidence="2">The sequence shown here is derived from an EMBL/GenBank/DDBJ whole genome shotgun (WGS) entry which is preliminary data.</text>
</comment>
<protein>
    <submittedName>
        <fullName evidence="2">DUF2155 domain-containing protein</fullName>
    </submittedName>
</protein>
<evidence type="ECO:0000313" key="2">
    <source>
        <dbReference type="EMBL" id="MDR5653710.1"/>
    </source>
</evidence>
<dbReference type="EMBL" id="JAVKPH010000016">
    <property type="protein sequence ID" value="MDR5653710.1"/>
    <property type="molecule type" value="Genomic_DNA"/>
</dbReference>
<evidence type="ECO:0000256" key="1">
    <source>
        <dbReference type="SAM" id="SignalP"/>
    </source>
</evidence>
<name>A0ABU1FA22_9RHOB</name>
<dbReference type="RefSeq" id="WP_310457948.1">
    <property type="nucleotide sequence ID" value="NZ_JAVKPH010000016.1"/>
</dbReference>
<keyword evidence="3" id="KW-1185">Reference proteome</keyword>
<dbReference type="InterPro" id="IPR019225">
    <property type="entry name" value="DUF2155"/>
</dbReference>
<gene>
    <name evidence="2" type="ORF">RGD00_13935</name>
</gene>
<proteinExistence type="predicted"/>